<dbReference type="SUPFAM" id="SSF111369">
    <property type="entry name" value="HlyD-like secretion proteins"/>
    <property type="match status" value="1"/>
</dbReference>
<dbReference type="OrthoDB" id="9806939at2"/>
<evidence type="ECO:0000259" key="2">
    <source>
        <dbReference type="Pfam" id="PF25954"/>
    </source>
</evidence>
<dbReference type="InterPro" id="IPR051909">
    <property type="entry name" value="MFP_Cation_Efflux"/>
</dbReference>
<dbReference type="AlphaFoldDB" id="A0A5B9QK14"/>
<dbReference type="KEGG" id="rul:UC8_00150"/>
<feature type="domain" description="CusB-like beta-barrel" evidence="2">
    <location>
        <begin position="395"/>
        <end position="468"/>
    </location>
</feature>
<dbReference type="InterPro" id="IPR058792">
    <property type="entry name" value="Beta-barrel_RND_2"/>
</dbReference>
<keyword evidence="1" id="KW-0813">Transport</keyword>
<protein>
    <submittedName>
        <fullName evidence="3">Macrolide transporter subunit MacA</fullName>
    </submittedName>
</protein>
<evidence type="ECO:0000313" key="4">
    <source>
        <dbReference type="Proteomes" id="UP000325286"/>
    </source>
</evidence>
<evidence type="ECO:0000256" key="1">
    <source>
        <dbReference type="ARBA" id="ARBA00022448"/>
    </source>
</evidence>
<name>A0A5B9QK14_9BACT</name>
<dbReference type="RefSeq" id="WP_084427013.1">
    <property type="nucleotide sequence ID" value="NZ_CP042914.1"/>
</dbReference>
<dbReference type="Proteomes" id="UP000325286">
    <property type="component" value="Chromosome"/>
</dbReference>
<dbReference type="GO" id="GO:0060003">
    <property type="term" value="P:copper ion export"/>
    <property type="evidence" value="ECO:0007669"/>
    <property type="project" value="TreeGrafter"/>
</dbReference>
<organism evidence="3 4">
    <name type="scientific">Roseimaritima ulvae</name>
    <dbReference type="NCBI Taxonomy" id="980254"/>
    <lineage>
        <taxon>Bacteria</taxon>
        <taxon>Pseudomonadati</taxon>
        <taxon>Planctomycetota</taxon>
        <taxon>Planctomycetia</taxon>
        <taxon>Pirellulales</taxon>
        <taxon>Pirellulaceae</taxon>
        <taxon>Roseimaritima</taxon>
    </lineage>
</organism>
<accession>A0A5B9QK14</accession>
<dbReference type="PANTHER" id="PTHR30097">
    <property type="entry name" value="CATION EFFLUX SYSTEM PROTEIN CUSB"/>
    <property type="match status" value="1"/>
</dbReference>
<reference evidence="3 4" key="1">
    <citation type="submission" date="2019-08" db="EMBL/GenBank/DDBJ databases">
        <title>Deep-cultivation of Planctomycetes and their phenomic and genomic characterization uncovers novel biology.</title>
        <authorList>
            <person name="Wiegand S."/>
            <person name="Jogler M."/>
            <person name="Boedeker C."/>
            <person name="Pinto D."/>
            <person name="Vollmers J."/>
            <person name="Rivas-Marin E."/>
            <person name="Kohn T."/>
            <person name="Peeters S.H."/>
            <person name="Heuer A."/>
            <person name="Rast P."/>
            <person name="Oberbeckmann S."/>
            <person name="Bunk B."/>
            <person name="Jeske O."/>
            <person name="Meyerdierks A."/>
            <person name="Storesund J.E."/>
            <person name="Kallscheuer N."/>
            <person name="Luecker S."/>
            <person name="Lage O.M."/>
            <person name="Pohl T."/>
            <person name="Merkel B.J."/>
            <person name="Hornburger P."/>
            <person name="Mueller R.-W."/>
            <person name="Bruemmer F."/>
            <person name="Labrenz M."/>
            <person name="Spormann A.M."/>
            <person name="Op den Camp H."/>
            <person name="Overmann J."/>
            <person name="Amann R."/>
            <person name="Jetten M.S.M."/>
            <person name="Mascher T."/>
            <person name="Medema M.H."/>
            <person name="Devos D.P."/>
            <person name="Kaster A.-K."/>
            <person name="Ovreas L."/>
            <person name="Rohde M."/>
            <person name="Galperin M.Y."/>
            <person name="Jogler C."/>
        </authorList>
    </citation>
    <scope>NUCLEOTIDE SEQUENCE [LARGE SCALE GENOMIC DNA]</scope>
    <source>
        <strain evidence="3 4">UC8</strain>
    </source>
</reference>
<dbReference type="EMBL" id="CP042914">
    <property type="protein sequence ID" value="QEG38062.1"/>
    <property type="molecule type" value="Genomic_DNA"/>
</dbReference>
<dbReference type="Gene3D" id="2.40.30.170">
    <property type="match status" value="1"/>
</dbReference>
<dbReference type="GO" id="GO:0015679">
    <property type="term" value="P:plasma membrane copper ion transport"/>
    <property type="evidence" value="ECO:0007669"/>
    <property type="project" value="TreeGrafter"/>
</dbReference>
<gene>
    <name evidence="3" type="ORF">UC8_00150</name>
</gene>
<evidence type="ECO:0000313" key="3">
    <source>
        <dbReference type="EMBL" id="QEG38062.1"/>
    </source>
</evidence>
<dbReference type="GO" id="GO:0030313">
    <property type="term" value="C:cell envelope"/>
    <property type="evidence" value="ECO:0007669"/>
    <property type="project" value="TreeGrafter"/>
</dbReference>
<sequence>MSAPASQSPAGNIPAHDIAAGDVPAGNVPAGIVGAGVVSAAAAATPAAVAPPDPPVAVADDSPWIQLLASLAEQPTRSAALQHLAEQLRERYPESRLRVARGGEKLKEVFDASIGKVGVESSLYHDLAVLWPRLLSAGGGIDHVNGHRLPAEDRRSDPQCGVMLHVEGHHFLILPATASLRRVVIWQPSDADPTVQPFQQLHALAGPLATLLASRPLVAVGKAGSWLRGIRSRFMLLAMVGLAVLALIPVSYRVRCTALLEPVEQRLIAAPFDATLLDCHVRPGDAVRRDQVLVTLDGRPLQMEREALLAERAQAEKKHAVALASGKIADAQLAELHARQLQHQIDLLDRRLGQLLVRSPIDGIVVSGDLHRSLGSPTETGQPLLEVAPLDQMLVEVAIPETDIMYVTAGAKSHVRFSALPTKLLSGQIDSLDPAAEIRDHENVFVGRWAMQNPDDQLRPGMRGYATVYGPRRPLAWKPLRQLTETLFRSIGW</sequence>
<proteinExistence type="predicted"/>
<keyword evidence="4" id="KW-1185">Reference proteome</keyword>
<dbReference type="PANTHER" id="PTHR30097:SF4">
    <property type="entry name" value="SLR6042 PROTEIN"/>
    <property type="match status" value="1"/>
</dbReference>
<dbReference type="Gene3D" id="2.40.50.100">
    <property type="match status" value="1"/>
</dbReference>
<dbReference type="Pfam" id="PF25954">
    <property type="entry name" value="Beta-barrel_RND_2"/>
    <property type="match status" value="1"/>
</dbReference>